<name>A0A251TBU3_HELAN</name>
<dbReference type="InParanoid" id="A0A251TBU3"/>
<evidence type="ECO:0000313" key="1">
    <source>
        <dbReference type="EMBL" id="OTG07411.1"/>
    </source>
</evidence>
<dbReference type="EMBL" id="CM007900">
    <property type="protein sequence ID" value="OTG07411.1"/>
    <property type="molecule type" value="Genomic_DNA"/>
</dbReference>
<organism evidence="1 2">
    <name type="scientific">Helianthus annuus</name>
    <name type="common">Common sunflower</name>
    <dbReference type="NCBI Taxonomy" id="4232"/>
    <lineage>
        <taxon>Eukaryota</taxon>
        <taxon>Viridiplantae</taxon>
        <taxon>Streptophyta</taxon>
        <taxon>Embryophyta</taxon>
        <taxon>Tracheophyta</taxon>
        <taxon>Spermatophyta</taxon>
        <taxon>Magnoliopsida</taxon>
        <taxon>eudicotyledons</taxon>
        <taxon>Gunneridae</taxon>
        <taxon>Pentapetalae</taxon>
        <taxon>asterids</taxon>
        <taxon>campanulids</taxon>
        <taxon>Asterales</taxon>
        <taxon>Asteraceae</taxon>
        <taxon>Asteroideae</taxon>
        <taxon>Heliantheae alliance</taxon>
        <taxon>Heliantheae</taxon>
        <taxon>Helianthus</taxon>
    </lineage>
</organism>
<dbReference type="AlphaFoldDB" id="A0A251TBU3"/>
<reference evidence="2" key="1">
    <citation type="journal article" date="2017" name="Nature">
        <title>The sunflower genome provides insights into oil metabolism, flowering and Asterid evolution.</title>
        <authorList>
            <person name="Badouin H."/>
            <person name="Gouzy J."/>
            <person name="Grassa C.J."/>
            <person name="Murat F."/>
            <person name="Staton S.E."/>
            <person name="Cottret L."/>
            <person name="Lelandais-Briere C."/>
            <person name="Owens G.L."/>
            <person name="Carrere S."/>
            <person name="Mayjonade B."/>
            <person name="Legrand L."/>
            <person name="Gill N."/>
            <person name="Kane N.C."/>
            <person name="Bowers J.E."/>
            <person name="Hubner S."/>
            <person name="Bellec A."/>
            <person name="Berard A."/>
            <person name="Berges H."/>
            <person name="Blanchet N."/>
            <person name="Boniface M.C."/>
            <person name="Brunel D."/>
            <person name="Catrice O."/>
            <person name="Chaidir N."/>
            <person name="Claudel C."/>
            <person name="Donnadieu C."/>
            <person name="Faraut T."/>
            <person name="Fievet G."/>
            <person name="Helmstetter N."/>
            <person name="King M."/>
            <person name="Knapp S.J."/>
            <person name="Lai Z."/>
            <person name="Le Paslier M.C."/>
            <person name="Lippi Y."/>
            <person name="Lorenzon L."/>
            <person name="Mandel J.R."/>
            <person name="Marage G."/>
            <person name="Marchand G."/>
            <person name="Marquand E."/>
            <person name="Bret-Mestries E."/>
            <person name="Morien E."/>
            <person name="Nambeesan S."/>
            <person name="Nguyen T."/>
            <person name="Pegot-Espagnet P."/>
            <person name="Pouilly N."/>
            <person name="Raftis F."/>
            <person name="Sallet E."/>
            <person name="Schiex T."/>
            <person name="Thomas J."/>
            <person name="Vandecasteele C."/>
            <person name="Vares D."/>
            <person name="Vear F."/>
            <person name="Vautrin S."/>
            <person name="Crespi M."/>
            <person name="Mangin B."/>
            <person name="Burke J.M."/>
            <person name="Salse J."/>
            <person name="Munos S."/>
            <person name="Vincourt P."/>
            <person name="Rieseberg L.H."/>
            <person name="Langlade N.B."/>
        </authorList>
    </citation>
    <scope>NUCLEOTIDE SEQUENCE [LARGE SCALE GENOMIC DNA]</scope>
    <source>
        <strain evidence="2">cv. SF193</strain>
    </source>
</reference>
<keyword evidence="2" id="KW-1185">Reference proteome</keyword>
<protein>
    <submittedName>
        <fullName evidence="1">Uncharacterized protein</fullName>
    </submittedName>
</protein>
<gene>
    <name evidence="1" type="ORF">HannXRQ_Chr11g0330121</name>
</gene>
<sequence length="89" mass="10722">MIEYKSREKKLDSRMDLRRVLIEGSLYIGLRNQDWGDFLKIETFQILSDFPSSFWFDVPCYLYTRSEFTQITIPIANNTIESMSWERKL</sequence>
<dbReference type="Proteomes" id="UP000215914">
    <property type="component" value="Chromosome 11"/>
</dbReference>
<proteinExistence type="predicted"/>
<evidence type="ECO:0000313" key="2">
    <source>
        <dbReference type="Proteomes" id="UP000215914"/>
    </source>
</evidence>
<accession>A0A251TBU3</accession>